<evidence type="ECO:0000313" key="3">
    <source>
        <dbReference type="Proteomes" id="UP000032679"/>
    </source>
</evidence>
<feature type="transmembrane region" description="Helical" evidence="1">
    <location>
        <begin position="105"/>
        <end position="125"/>
    </location>
</feature>
<sequence>MFKADRYAYELGGAIALYAVLVLASSTLMHRFPLTGVAALGVSLSPTLGAAFGAWAILRALWRMDELQRRVQFDAIAIAFMGTALLTLGWTFGENAGLPILRAGFVWPIMGTLWILGLLVARLRYR</sequence>
<keyword evidence="1" id="KW-1133">Transmembrane helix</keyword>
<proteinExistence type="predicted"/>
<feature type="transmembrane region" description="Helical" evidence="1">
    <location>
        <begin position="37"/>
        <end position="61"/>
    </location>
</feature>
<keyword evidence="1" id="KW-0472">Membrane</keyword>
<dbReference type="OrthoDB" id="6107348at2"/>
<dbReference type="RefSeq" id="WP_048850685.1">
    <property type="nucleotide sequence ID" value="NZ_BALE01000048.1"/>
</dbReference>
<reference evidence="2 3" key="1">
    <citation type="submission" date="2012-10" db="EMBL/GenBank/DDBJ databases">
        <title>Genome sequencing of Tanticharoenia sakaeratensis NBRC 103193.</title>
        <authorList>
            <person name="Azuma Y."/>
            <person name="Hadano H."/>
            <person name="Hirakawa H."/>
            <person name="Matsushita K."/>
        </authorList>
    </citation>
    <scope>NUCLEOTIDE SEQUENCE [LARGE SCALE GENOMIC DNA]</scope>
    <source>
        <strain evidence="2 3">NBRC 103193</strain>
    </source>
</reference>
<evidence type="ECO:0000256" key="1">
    <source>
        <dbReference type="SAM" id="Phobius"/>
    </source>
</evidence>
<evidence type="ECO:0008006" key="4">
    <source>
        <dbReference type="Google" id="ProtNLM"/>
    </source>
</evidence>
<comment type="caution">
    <text evidence="2">The sequence shown here is derived from an EMBL/GenBank/DDBJ whole genome shotgun (WGS) entry which is preliminary data.</text>
</comment>
<protein>
    <recommendedName>
        <fullName evidence="4">Transmembrane protein</fullName>
    </recommendedName>
</protein>
<dbReference type="AlphaFoldDB" id="A0A0D6MP91"/>
<keyword evidence="3" id="KW-1185">Reference proteome</keyword>
<gene>
    <name evidence="2" type="ORF">Tasa_048_132</name>
</gene>
<feature type="transmembrane region" description="Helical" evidence="1">
    <location>
        <begin position="73"/>
        <end position="93"/>
    </location>
</feature>
<evidence type="ECO:0000313" key="2">
    <source>
        <dbReference type="EMBL" id="GAN55507.1"/>
    </source>
</evidence>
<organism evidence="2 3">
    <name type="scientific">Tanticharoenia sakaeratensis NBRC 103193</name>
    <dbReference type="NCBI Taxonomy" id="1231623"/>
    <lineage>
        <taxon>Bacteria</taxon>
        <taxon>Pseudomonadati</taxon>
        <taxon>Pseudomonadota</taxon>
        <taxon>Alphaproteobacteria</taxon>
        <taxon>Acetobacterales</taxon>
        <taxon>Acetobacteraceae</taxon>
        <taxon>Tanticharoenia</taxon>
    </lineage>
</organism>
<keyword evidence="1" id="KW-0812">Transmembrane</keyword>
<dbReference type="EMBL" id="BALE01000048">
    <property type="protein sequence ID" value="GAN55507.1"/>
    <property type="molecule type" value="Genomic_DNA"/>
</dbReference>
<feature type="transmembrane region" description="Helical" evidence="1">
    <location>
        <begin position="7"/>
        <end position="25"/>
    </location>
</feature>
<name>A0A0D6MP91_9PROT</name>
<dbReference type="Proteomes" id="UP000032679">
    <property type="component" value="Unassembled WGS sequence"/>
</dbReference>
<accession>A0A0D6MP91</accession>